<feature type="chain" id="PRO_5009180893" evidence="1">
    <location>
        <begin position="23"/>
        <end position="140"/>
    </location>
</feature>
<sequence>MVKFVITGVLVTSLLGGVFYFASDDGDVTVSESTEVNKSEENPILKEDIENFDQKMQEQMAKFKAPNNESMYDLLNNTFEDPNWSFESDDYNAMLFSGKYNDEQYNIFFFYNDESVDMIVDGNQKTREEYDKWVKELINS</sequence>
<dbReference type="Proteomes" id="UP000095209">
    <property type="component" value="Unassembled WGS sequence"/>
</dbReference>
<reference evidence="2 3" key="1">
    <citation type="submission" date="2016-08" db="EMBL/GenBank/DDBJ databases">
        <title>Genome of Bacillus solimangrovi GH2-4.</title>
        <authorList>
            <person name="Lim S."/>
            <person name="Kim B.-C."/>
        </authorList>
    </citation>
    <scope>NUCLEOTIDE SEQUENCE [LARGE SCALE GENOMIC DNA]</scope>
    <source>
        <strain evidence="2 3">GH2-4</strain>
    </source>
</reference>
<feature type="signal peptide" evidence="1">
    <location>
        <begin position="1"/>
        <end position="22"/>
    </location>
</feature>
<dbReference type="EMBL" id="MJEH01000035">
    <property type="protein sequence ID" value="OEH92088.1"/>
    <property type="molecule type" value="Genomic_DNA"/>
</dbReference>
<comment type="caution">
    <text evidence="2">The sequence shown here is derived from an EMBL/GenBank/DDBJ whole genome shotgun (WGS) entry which is preliminary data.</text>
</comment>
<proteinExistence type="predicted"/>
<name>A0A1E5LDC5_9BACI</name>
<evidence type="ECO:0000256" key="1">
    <source>
        <dbReference type="SAM" id="SignalP"/>
    </source>
</evidence>
<protein>
    <submittedName>
        <fullName evidence="2">Uncharacterized protein</fullName>
    </submittedName>
</protein>
<dbReference type="AlphaFoldDB" id="A0A1E5LDC5"/>
<evidence type="ECO:0000313" key="2">
    <source>
        <dbReference type="EMBL" id="OEH92088.1"/>
    </source>
</evidence>
<accession>A0A1E5LDC5</accession>
<evidence type="ECO:0000313" key="3">
    <source>
        <dbReference type="Proteomes" id="UP000095209"/>
    </source>
</evidence>
<organism evidence="2 3">
    <name type="scientific">Bacillus solimangrovi</name>
    <dbReference type="NCBI Taxonomy" id="1305675"/>
    <lineage>
        <taxon>Bacteria</taxon>
        <taxon>Bacillati</taxon>
        <taxon>Bacillota</taxon>
        <taxon>Bacilli</taxon>
        <taxon>Bacillales</taxon>
        <taxon>Bacillaceae</taxon>
        <taxon>Bacillus</taxon>
    </lineage>
</organism>
<dbReference type="RefSeq" id="WP_069717884.1">
    <property type="nucleotide sequence ID" value="NZ_MJEH01000035.1"/>
</dbReference>
<keyword evidence="1" id="KW-0732">Signal</keyword>
<keyword evidence="3" id="KW-1185">Reference proteome</keyword>
<gene>
    <name evidence="2" type="ORF">BFG57_16790</name>
</gene>